<dbReference type="GO" id="GO:0005654">
    <property type="term" value="C:nucleoplasm"/>
    <property type="evidence" value="ECO:0007669"/>
    <property type="project" value="TreeGrafter"/>
</dbReference>
<dbReference type="Pfam" id="PF14622">
    <property type="entry name" value="Ribonucleas_3_3"/>
    <property type="match status" value="1"/>
</dbReference>
<dbReference type="STRING" id="930991.A0A0D0EA83"/>
<sequence length="322" mass="34889">MSPNPPYALRPNFTEEHPFPPLPPIYDEQIRTQMITHRSFYARPNHVFEDHPDDPSPDNERFEHLGDSVLGLVVTGLLIEMYPHLRVGPSTKIRALVVGNATLAEISCRYGLPARLKLHPAQKITLRASSNIQADAFESYIGGLYLEQGLAVVEPWLKALFRPYTTEAYIRVRAQHGLPFLPALAAPPLATPTSVSPASSGSSSPSGAGTSVSTSDGQAAEPARTRTAPALARRSSHPHPHASGNSMTAGHLGLFNQQLQKARREVEWVYADGVGEGTNTTPIWIVRVEVDGEVYGKGRGGTKKAARNEAAKEGLVKMGIIV</sequence>
<keyword evidence="1" id="KW-0540">Nuclease</keyword>
<dbReference type="GO" id="GO:0003723">
    <property type="term" value="F:RNA binding"/>
    <property type="evidence" value="ECO:0007669"/>
    <property type="project" value="UniProtKB-UniRule"/>
</dbReference>
<dbReference type="PROSITE" id="PS50142">
    <property type="entry name" value="RNASE_3_2"/>
    <property type="match status" value="1"/>
</dbReference>
<keyword evidence="4 5" id="KW-0694">RNA-binding</keyword>
<dbReference type="InParanoid" id="A0A0D0EA83"/>
<organism evidence="9 10">
    <name type="scientific">Paxillus rubicundulus Ve08.2h10</name>
    <dbReference type="NCBI Taxonomy" id="930991"/>
    <lineage>
        <taxon>Eukaryota</taxon>
        <taxon>Fungi</taxon>
        <taxon>Dikarya</taxon>
        <taxon>Basidiomycota</taxon>
        <taxon>Agaricomycotina</taxon>
        <taxon>Agaricomycetes</taxon>
        <taxon>Agaricomycetidae</taxon>
        <taxon>Boletales</taxon>
        <taxon>Paxilineae</taxon>
        <taxon>Paxillaceae</taxon>
        <taxon>Paxillus</taxon>
    </lineage>
</organism>
<evidence type="ECO:0000256" key="4">
    <source>
        <dbReference type="ARBA" id="ARBA00022884"/>
    </source>
</evidence>
<gene>
    <name evidence="9" type="ORF">PAXRUDRAFT_825965</name>
</gene>
<evidence type="ECO:0000256" key="6">
    <source>
        <dbReference type="SAM" id="MobiDB-lite"/>
    </source>
</evidence>
<dbReference type="CDD" id="cd00593">
    <property type="entry name" value="RIBOc"/>
    <property type="match status" value="1"/>
</dbReference>
<dbReference type="SUPFAM" id="SSF54768">
    <property type="entry name" value="dsRNA-binding domain-like"/>
    <property type="match status" value="1"/>
</dbReference>
<keyword evidence="10" id="KW-1185">Reference proteome</keyword>
<dbReference type="GO" id="GO:0006369">
    <property type="term" value="P:termination of RNA polymerase II transcription"/>
    <property type="evidence" value="ECO:0007669"/>
    <property type="project" value="TreeGrafter"/>
</dbReference>
<dbReference type="SUPFAM" id="SSF69065">
    <property type="entry name" value="RNase III domain-like"/>
    <property type="match status" value="1"/>
</dbReference>
<accession>A0A0D0EA83</accession>
<dbReference type="HOGENOM" id="CLU_000907_2_0_1"/>
<evidence type="ECO:0000313" key="9">
    <source>
        <dbReference type="EMBL" id="KIK96400.1"/>
    </source>
</evidence>
<evidence type="ECO:0000256" key="5">
    <source>
        <dbReference type="PROSITE-ProRule" id="PRU00266"/>
    </source>
</evidence>
<dbReference type="InterPro" id="IPR000999">
    <property type="entry name" value="RNase_III_dom"/>
</dbReference>
<evidence type="ECO:0000256" key="1">
    <source>
        <dbReference type="ARBA" id="ARBA00022722"/>
    </source>
</evidence>
<dbReference type="GO" id="GO:0006364">
    <property type="term" value="P:rRNA processing"/>
    <property type="evidence" value="ECO:0007669"/>
    <property type="project" value="TreeGrafter"/>
</dbReference>
<dbReference type="OrthoDB" id="2392202at2759"/>
<evidence type="ECO:0000256" key="2">
    <source>
        <dbReference type="ARBA" id="ARBA00022759"/>
    </source>
</evidence>
<dbReference type="InterPro" id="IPR036389">
    <property type="entry name" value="RNase_III_sf"/>
</dbReference>
<feature type="region of interest" description="Disordered" evidence="6">
    <location>
        <begin position="191"/>
        <end position="249"/>
    </location>
</feature>
<keyword evidence="2" id="KW-0255">Endonuclease</keyword>
<dbReference type="GO" id="GO:0034475">
    <property type="term" value="P:U4 snRNA 3'-end processing"/>
    <property type="evidence" value="ECO:0007669"/>
    <property type="project" value="TreeGrafter"/>
</dbReference>
<dbReference type="Pfam" id="PF00035">
    <property type="entry name" value="dsrm"/>
    <property type="match status" value="1"/>
</dbReference>
<dbReference type="PANTHER" id="PTHR11207:SF0">
    <property type="entry name" value="RIBONUCLEASE 3"/>
    <property type="match status" value="1"/>
</dbReference>
<reference evidence="9 10" key="1">
    <citation type="submission" date="2014-04" db="EMBL/GenBank/DDBJ databases">
        <authorList>
            <consortium name="DOE Joint Genome Institute"/>
            <person name="Kuo A."/>
            <person name="Kohler A."/>
            <person name="Jargeat P."/>
            <person name="Nagy L.G."/>
            <person name="Floudas D."/>
            <person name="Copeland A."/>
            <person name="Barry K.W."/>
            <person name="Cichocki N."/>
            <person name="Veneault-Fourrey C."/>
            <person name="LaButti K."/>
            <person name="Lindquist E.A."/>
            <person name="Lipzen A."/>
            <person name="Lundell T."/>
            <person name="Morin E."/>
            <person name="Murat C."/>
            <person name="Sun H."/>
            <person name="Tunlid A."/>
            <person name="Henrissat B."/>
            <person name="Grigoriev I.V."/>
            <person name="Hibbett D.S."/>
            <person name="Martin F."/>
            <person name="Nordberg H.P."/>
            <person name="Cantor M.N."/>
            <person name="Hua S.X."/>
        </authorList>
    </citation>
    <scope>NUCLEOTIDE SEQUENCE [LARGE SCALE GENOMIC DNA]</scope>
    <source>
        <strain evidence="9 10">Ve08.2h10</strain>
    </source>
</reference>
<name>A0A0D0EA83_9AGAM</name>
<feature type="domain" description="DRBM" evidence="7">
    <location>
        <begin position="250"/>
        <end position="320"/>
    </location>
</feature>
<feature type="compositionally biased region" description="Low complexity" evidence="6">
    <location>
        <begin position="191"/>
        <end position="233"/>
    </location>
</feature>
<evidence type="ECO:0000259" key="8">
    <source>
        <dbReference type="PROSITE" id="PS50142"/>
    </source>
</evidence>
<dbReference type="PROSITE" id="PS50137">
    <property type="entry name" value="DS_RBD"/>
    <property type="match status" value="1"/>
</dbReference>
<dbReference type="Proteomes" id="UP000054538">
    <property type="component" value="Unassembled WGS sequence"/>
</dbReference>
<dbReference type="GO" id="GO:0004525">
    <property type="term" value="F:ribonuclease III activity"/>
    <property type="evidence" value="ECO:0007669"/>
    <property type="project" value="InterPro"/>
</dbReference>
<dbReference type="AlphaFoldDB" id="A0A0D0EA83"/>
<dbReference type="EMBL" id="KN824988">
    <property type="protein sequence ID" value="KIK96400.1"/>
    <property type="molecule type" value="Genomic_DNA"/>
</dbReference>
<dbReference type="Gene3D" id="3.30.160.20">
    <property type="match status" value="1"/>
</dbReference>
<dbReference type="Gene3D" id="1.10.1520.10">
    <property type="entry name" value="Ribonuclease III domain"/>
    <property type="match status" value="1"/>
</dbReference>
<evidence type="ECO:0000259" key="7">
    <source>
        <dbReference type="PROSITE" id="PS50137"/>
    </source>
</evidence>
<keyword evidence="3" id="KW-0378">Hydrolase</keyword>
<protein>
    <submittedName>
        <fullName evidence="9">Uncharacterized protein</fullName>
    </submittedName>
</protein>
<reference evidence="10" key="2">
    <citation type="submission" date="2015-01" db="EMBL/GenBank/DDBJ databases">
        <title>Evolutionary Origins and Diversification of the Mycorrhizal Mutualists.</title>
        <authorList>
            <consortium name="DOE Joint Genome Institute"/>
            <consortium name="Mycorrhizal Genomics Consortium"/>
            <person name="Kohler A."/>
            <person name="Kuo A."/>
            <person name="Nagy L.G."/>
            <person name="Floudas D."/>
            <person name="Copeland A."/>
            <person name="Barry K.W."/>
            <person name="Cichocki N."/>
            <person name="Veneault-Fourrey C."/>
            <person name="LaButti K."/>
            <person name="Lindquist E.A."/>
            <person name="Lipzen A."/>
            <person name="Lundell T."/>
            <person name="Morin E."/>
            <person name="Murat C."/>
            <person name="Riley R."/>
            <person name="Ohm R."/>
            <person name="Sun H."/>
            <person name="Tunlid A."/>
            <person name="Henrissat B."/>
            <person name="Grigoriev I.V."/>
            <person name="Hibbett D.S."/>
            <person name="Martin F."/>
        </authorList>
    </citation>
    <scope>NUCLEOTIDE SEQUENCE [LARGE SCALE GENOMIC DNA]</scope>
    <source>
        <strain evidence="10">Ve08.2h10</strain>
    </source>
</reference>
<evidence type="ECO:0000256" key="3">
    <source>
        <dbReference type="ARBA" id="ARBA00022801"/>
    </source>
</evidence>
<dbReference type="SMART" id="SM00535">
    <property type="entry name" value="RIBOc"/>
    <property type="match status" value="1"/>
</dbReference>
<feature type="domain" description="RNase III" evidence="8">
    <location>
        <begin position="27"/>
        <end position="149"/>
    </location>
</feature>
<dbReference type="PANTHER" id="PTHR11207">
    <property type="entry name" value="RIBONUCLEASE III"/>
    <property type="match status" value="1"/>
</dbReference>
<feature type="region of interest" description="Disordered" evidence="6">
    <location>
        <begin position="1"/>
        <end position="20"/>
    </location>
</feature>
<evidence type="ECO:0000313" key="10">
    <source>
        <dbReference type="Proteomes" id="UP000054538"/>
    </source>
</evidence>
<proteinExistence type="predicted"/>
<dbReference type="InterPro" id="IPR014720">
    <property type="entry name" value="dsRBD_dom"/>
</dbReference>